<feature type="non-terminal residue" evidence="11">
    <location>
        <position position="409"/>
    </location>
</feature>
<organism evidence="11 12">
    <name type="scientific">Mesorhabditis spiculigera</name>
    <dbReference type="NCBI Taxonomy" id="96644"/>
    <lineage>
        <taxon>Eukaryota</taxon>
        <taxon>Metazoa</taxon>
        <taxon>Ecdysozoa</taxon>
        <taxon>Nematoda</taxon>
        <taxon>Chromadorea</taxon>
        <taxon>Rhabditida</taxon>
        <taxon>Rhabditina</taxon>
        <taxon>Rhabditomorpha</taxon>
        <taxon>Rhabditoidea</taxon>
        <taxon>Rhabditidae</taxon>
        <taxon>Mesorhabditinae</taxon>
        <taxon>Mesorhabditis</taxon>
    </lineage>
</organism>
<dbReference type="GO" id="GO:0005634">
    <property type="term" value="C:nucleus"/>
    <property type="evidence" value="ECO:0007669"/>
    <property type="project" value="UniProtKB-SubCell"/>
</dbReference>
<dbReference type="SMART" id="SM00355">
    <property type="entry name" value="ZnF_C2H2"/>
    <property type="match status" value="3"/>
</dbReference>
<dbReference type="InterPro" id="IPR036236">
    <property type="entry name" value="Znf_C2H2_sf"/>
</dbReference>
<evidence type="ECO:0000313" key="11">
    <source>
        <dbReference type="EMBL" id="CAJ0566656.1"/>
    </source>
</evidence>
<dbReference type="PROSITE" id="PS50157">
    <property type="entry name" value="ZINC_FINGER_C2H2_2"/>
    <property type="match status" value="2"/>
</dbReference>
<name>A0AA36CE19_9BILA</name>
<evidence type="ECO:0000256" key="5">
    <source>
        <dbReference type="ARBA" id="ARBA00022833"/>
    </source>
</evidence>
<dbReference type="AlphaFoldDB" id="A0AA36CE19"/>
<evidence type="ECO:0000256" key="7">
    <source>
        <dbReference type="PROSITE-ProRule" id="PRU00042"/>
    </source>
</evidence>
<comment type="caution">
    <text evidence="11">The sequence shown here is derived from an EMBL/GenBank/DDBJ whole genome shotgun (WGS) entry which is preliminary data.</text>
</comment>
<evidence type="ECO:0000313" key="12">
    <source>
        <dbReference type="Proteomes" id="UP001177023"/>
    </source>
</evidence>
<evidence type="ECO:0000256" key="2">
    <source>
        <dbReference type="ARBA" id="ARBA00022723"/>
    </source>
</evidence>
<comment type="subcellular location">
    <subcellularLocation>
        <location evidence="1">Nucleus</location>
    </subcellularLocation>
</comment>
<keyword evidence="2" id="KW-0479">Metal-binding</keyword>
<sequence>MPYRAELKRPDLKGNFPCSVCGKVFCHSSSLSRHRMQAHFKSYVCTQCNTEISTNETLRSHMFRVHSISRMFMCRCCNWAFPDKTSLHTHTQSMLRNNLPGDVPVLARSNTEGDPIDCSILNSGSPLSFGSLPRAPALPVPKLFPLGPQDFLMARLKAQAQLSTPMPQVPVSGALNSQWLASWLTNNPFAQQLQMLQAASGSPLLASSADSKCDASSIEDKMSDFDEAIEINNEEEEGYTSSSGNATPNSNVGADLSALQLKQSMSPEDLKPRVLGVIEHTGGLTPQMAEKSLVSPMSSQHSPTASDSHSSGASMDTCLENKCFQCEMNISKSAATEERAKLLEARIAELQSTIGLLSNQIVRQNEVQQQQQRPPQLPFPLPFMNPEAAKMKAILEGLMQSQGIVQHLH</sequence>
<evidence type="ECO:0000256" key="4">
    <source>
        <dbReference type="ARBA" id="ARBA00022771"/>
    </source>
</evidence>
<keyword evidence="5" id="KW-0862">Zinc</keyword>
<protein>
    <recommendedName>
        <fullName evidence="10">C2H2-type domain-containing protein</fullName>
    </recommendedName>
</protein>
<feature type="coiled-coil region" evidence="8">
    <location>
        <begin position="333"/>
        <end position="360"/>
    </location>
</feature>
<evidence type="ECO:0000259" key="10">
    <source>
        <dbReference type="PROSITE" id="PS50157"/>
    </source>
</evidence>
<evidence type="ECO:0000256" key="9">
    <source>
        <dbReference type="SAM" id="MobiDB-lite"/>
    </source>
</evidence>
<dbReference type="InterPro" id="IPR013087">
    <property type="entry name" value="Znf_C2H2_type"/>
</dbReference>
<dbReference type="PROSITE" id="PS00028">
    <property type="entry name" value="ZINC_FINGER_C2H2_1"/>
    <property type="match status" value="2"/>
</dbReference>
<reference evidence="11" key="1">
    <citation type="submission" date="2023-06" db="EMBL/GenBank/DDBJ databases">
        <authorList>
            <person name="Delattre M."/>
        </authorList>
    </citation>
    <scope>NUCLEOTIDE SEQUENCE</scope>
    <source>
        <strain evidence="11">AF72</strain>
    </source>
</reference>
<accession>A0AA36CE19</accession>
<keyword evidence="12" id="KW-1185">Reference proteome</keyword>
<evidence type="ECO:0000256" key="6">
    <source>
        <dbReference type="ARBA" id="ARBA00023242"/>
    </source>
</evidence>
<keyword evidence="6" id="KW-0539">Nucleus</keyword>
<keyword evidence="4 7" id="KW-0863">Zinc-finger</keyword>
<feature type="region of interest" description="Disordered" evidence="9">
    <location>
        <begin position="292"/>
        <end position="314"/>
    </location>
</feature>
<dbReference type="Gene3D" id="3.30.160.60">
    <property type="entry name" value="Classic Zinc Finger"/>
    <property type="match status" value="2"/>
</dbReference>
<dbReference type="EMBL" id="CATQJA010001291">
    <property type="protein sequence ID" value="CAJ0566656.1"/>
    <property type="molecule type" value="Genomic_DNA"/>
</dbReference>
<feature type="compositionally biased region" description="Polar residues" evidence="9">
    <location>
        <begin position="295"/>
        <end position="314"/>
    </location>
</feature>
<dbReference type="Pfam" id="PF00096">
    <property type="entry name" value="zf-C2H2"/>
    <property type="match status" value="1"/>
</dbReference>
<evidence type="ECO:0000256" key="8">
    <source>
        <dbReference type="SAM" id="Coils"/>
    </source>
</evidence>
<evidence type="ECO:0000256" key="1">
    <source>
        <dbReference type="ARBA" id="ARBA00004123"/>
    </source>
</evidence>
<keyword evidence="3" id="KW-0677">Repeat</keyword>
<dbReference type="PANTHER" id="PTHR24406">
    <property type="entry name" value="TRANSCRIPTIONAL REPRESSOR CTCFL-RELATED"/>
    <property type="match status" value="1"/>
</dbReference>
<evidence type="ECO:0000256" key="3">
    <source>
        <dbReference type="ARBA" id="ARBA00022737"/>
    </source>
</evidence>
<keyword evidence="8" id="KW-0175">Coiled coil</keyword>
<feature type="domain" description="C2H2-type" evidence="10">
    <location>
        <begin position="16"/>
        <end position="39"/>
    </location>
</feature>
<dbReference type="GO" id="GO:0008270">
    <property type="term" value="F:zinc ion binding"/>
    <property type="evidence" value="ECO:0007669"/>
    <property type="project" value="UniProtKB-KW"/>
</dbReference>
<dbReference type="SUPFAM" id="SSF57667">
    <property type="entry name" value="beta-beta-alpha zinc fingers"/>
    <property type="match status" value="1"/>
</dbReference>
<feature type="domain" description="C2H2-type" evidence="10">
    <location>
        <begin position="43"/>
        <end position="71"/>
    </location>
</feature>
<proteinExistence type="predicted"/>
<dbReference type="InterPro" id="IPR050888">
    <property type="entry name" value="ZnF_C2H2-type_TF"/>
</dbReference>
<gene>
    <name evidence="11" type="ORF">MSPICULIGERA_LOCUS5247</name>
</gene>
<dbReference type="Proteomes" id="UP001177023">
    <property type="component" value="Unassembled WGS sequence"/>
</dbReference>